<dbReference type="PANTHER" id="PTHR40590">
    <property type="entry name" value="CYTOPLASMIC PROTEIN-RELATED"/>
    <property type="match status" value="1"/>
</dbReference>
<dbReference type="RefSeq" id="WP_038594185.1">
    <property type="nucleotide sequence ID" value="NZ_HG938353.1"/>
</dbReference>
<dbReference type="PANTHER" id="PTHR40590:SF1">
    <property type="entry name" value="CYTOPLASMIC PROTEIN"/>
    <property type="match status" value="1"/>
</dbReference>
<dbReference type="EMBL" id="HG938353">
    <property type="protein sequence ID" value="CDN49819.1"/>
    <property type="molecule type" value="Genomic_DNA"/>
</dbReference>
<keyword evidence="2" id="KW-1185">Reference proteome</keyword>
<evidence type="ECO:0000313" key="1">
    <source>
        <dbReference type="EMBL" id="CDN49819.1"/>
    </source>
</evidence>
<dbReference type="KEGG" id="ngg:RG540_CH36620"/>
<proteinExistence type="predicted"/>
<dbReference type="PATRIC" id="fig|1028800.3.peg.3714"/>
<dbReference type="GeneID" id="24256305"/>
<gene>
    <name evidence="1" type="ORF">RG540_CH36620</name>
</gene>
<reference evidence="2" key="1">
    <citation type="journal article" date="2014" name="BMC Genomics">
        <title>Genome sequencing of two Neorhizobium galegae strains reveals a noeT gene responsible for the unusual acetylation of the nodulation factors.</title>
        <authorList>
            <person name="Osterman J."/>
            <person name="Marsh J."/>
            <person name="Laine P.K."/>
            <person name="Zeng Z."/>
            <person name="Alatalo E."/>
            <person name="Sullivan J.T."/>
            <person name="Young J.P."/>
            <person name="Thomas-Oates J."/>
            <person name="Paulin L."/>
            <person name="Lindstrom K."/>
        </authorList>
    </citation>
    <scope>NUCLEOTIDE SEQUENCE [LARGE SCALE GENOMIC DNA]</scope>
    <source>
        <strain evidence="2">HAMBI 540</strain>
    </source>
</reference>
<dbReference type="OrthoDB" id="9806326at2"/>
<dbReference type="CDD" id="cd14789">
    <property type="entry name" value="Tiki"/>
    <property type="match status" value="1"/>
</dbReference>
<organism evidence="1 2">
    <name type="scientific">Neorhizobium galegae bv. orientalis str. HAMBI 540</name>
    <dbReference type="NCBI Taxonomy" id="1028800"/>
    <lineage>
        <taxon>Bacteria</taxon>
        <taxon>Pseudomonadati</taxon>
        <taxon>Pseudomonadota</taxon>
        <taxon>Alphaproteobacteria</taxon>
        <taxon>Hyphomicrobiales</taxon>
        <taxon>Rhizobiaceae</taxon>
        <taxon>Rhizobium/Agrobacterium group</taxon>
        <taxon>Neorhizobium</taxon>
    </lineage>
</organism>
<sequence length="359" mass="38455">MTPAFASPTGALMKRAQGFVLWLIAAAHVAALASLLLILGSLSPARAETPACDGQNLLEEMKAEKSPLYDQIVAEGAKVPNGKGIFWKIEKDGLQASYLLGTMHVSDPRVLKMPLGAAEAHSKAKTIIIESDEVIDEKKAMAKMLAKPELMMLTDGSTIDSLLPKDDVALLETGLKARGVPLSAVSRMRPWMLMALVSVPACELARKAQNVAFLDKKIAEQATAEGKPVKGLETLEEQAAALNAIPIELHLKSLIETIKLGRRVDDIFETLTEVYLSGNIGLAMPMLKAVAPDGTEDEAGYGDFENLVVSKRNHVMADRAAPILDQGGAFMAVGALHLPGEEGLVELFRKQGFKVTAIN</sequence>
<dbReference type="AlphaFoldDB" id="A0A068SVC7"/>
<dbReference type="HOGENOM" id="CLU_057525_1_0_5"/>
<dbReference type="eggNOG" id="COG3735">
    <property type="taxonomic scope" value="Bacteria"/>
</dbReference>
<dbReference type="InterPro" id="IPR047111">
    <property type="entry name" value="YbaP-like"/>
</dbReference>
<accession>A0A068SVC7</accession>
<name>A0A068SVC7_NEOGA</name>
<dbReference type="InterPro" id="IPR002816">
    <property type="entry name" value="TraB/PrgY/GumN_fam"/>
</dbReference>
<evidence type="ECO:0000313" key="2">
    <source>
        <dbReference type="Proteomes" id="UP000028181"/>
    </source>
</evidence>
<dbReference type="Proteomes" id="UP000028181">
    <property type="component" value="Chromosome I"/>
</dbReference>
<dbReference type="Pfam" id="PF01963">
    <property type="entry name" value="TraB_PrgY_gumN"/>
    <property type="match status" value="1"/>
</dbReference>
<protein>
    <submittedName>
        <fullName evidence="1">GumN family protein</fullName>
    </submittedName>
</protein>